<feature type="transmembrane region" description="Helical" evidence="8">
    <location>
        <begin position="248"/>
        <end position="270"/>
    </location>
</feature>
<proteinExistence type="inferred from homology"/>
<evidence type="ECO:0000313" key="10">
    <source>
        <dbReference type="EMBL" id="KQB85172.1"/>
    </source>
</evidence>
<dbReference type="Pfam" id="PF07690">
    <property type="entry name" value="MFS_1"/>
    <property type="match status" value="1"/>
</dbReference>
<evidence type="ECO:0000256" key="7">
    <source>
        <dbReference type="ARBA" id="ARBA00023136"/>
    </source>
</evidence>
<dbReference type="InterPro" id="IPR020846">
    <property type="entry name" value="MFS_dom"/>
</dbReference>
<name>A0A0Q1DY39_9CORY</name>
<comment type="similarity">
    <text evidence="2">Belongs to the major facilitator superfamily.</text>
</comment>
<evidence type="ECO:0000313" key="11">
    <source>
        <dbReference type="Proteomes" id="UP000050517"/>
    </source>
</evidence>
<dbReference type="SUPFAM" id="SSF103473">
    <property type="entry name" value="MFS general substrate transporter"/>
    <property type="match status" value="1"/>
</dbReference>
<feature type="transmembrane region" description="Helical" evidence="8">
    <location>
        <begin position="339"/>
        <end position="362"/>
    </location>
</feature>
<keyword evidence="7 8" id="KW-0472">Membrane</keyword>
<keyword evidence="6 8" id="KW-1133">Transmembrane helix</keyword>
<evidence type="ECO:0000256" key="5">
    <source>
        <dbReference type="ARBA" id="ARBA00022692"/>
    </source>
</evidence>
<evidence type="ECO:0000256" key="2">
    <source>
        <dbReference type="ARBA" id="ARBA00008335"/>
    </source>
</evidence>
<feature type="domain" description="Major facilitator superfamily (MFS) profile" evidence="9">
    <location>
        <begin position="8"/>
        <end position="392"/>
    </location>
</feature>
<dbReference type="InterPro" id="IPR036259">
    <property type="entry name" value="MFS_trans_sf"/>
</dbReference>
<dbReference type="InterPro" id="IPR005829">
    <property type="entry name" value="Sugar_transporter_CS"/>
</dbReference>
<feature type="transmembrane region" description="Helical" evidence="8">
    <location>
        <begin position="305"/>
        <end position="327"/>
    </location>
</feature>
<dbReference type="AlphaFoldDB" id="A0A0Q1DY39"/>
<dbReference type="PATRIC" id="fig|1544416.3.peg.314"/>
<dbReference type="GO" id="GO:0022857">
    <property type="term" value="F:transmembrane transporter activity"/>
    <property type="evidence" value="ECO:0007669"/>
    <property type="project" value="InterPro"/>
</dbReference>
<feature type="transmembrane region" description="Helical" evidence="8">
    <location>
        <begin position="368"/>
        <end position="388"/>
    </location>
</feature>
<dbReference type="EMBL" id="LKST01000001">
    <property type="protein sequence ID" value="KQB85172.1"/>
    <property type="molecule type" value="Genomic_DNA"/>
</dbReference>
<dbReference type="RefSeq" id="WP_069723539.1">
    <property type="nucleotide sequence ID" value="NZ_LKST01000001.1"/>
</dbReference>
<dbReference type="PANTHER" id="PTHR43271:SF2">
    <property type="entry name" value="BLL2771 PROTEIN"/>
    <property type="match status" value="1"/>
</dbReference>
<comment type="subcellular location">
    <subcellularLocation>
        <location evidence="1">Cell membrane</location>
        <topology evidence="1">Multi-pass membrane protein</topology>
    </subcellularLocation>
</comment>
<feature type="transmembrane region" description="Helical" evidence="8">
    <location>
        <begin position="137"/>
        <end position="159"/>
    </location>
</feature>
<dbReference type="PROSITE" id="PS00216">
    <property type="entry name" value="SUGAR_TRANSPORT_1"/>
    <property type="match status" value="1"/>
</dbReference>
<dbReference type="PANTHER" id="PTHR43271">
    <property type="entry name" value="BLL2771 PROTEIN"/>
    <property type="match status" value="1"/>
</dbReference>
<evidence type="ECO:0000256" key="4">
    <source>
        <dbReference type="ARBA" id="ARBA00022475"/>
    </source>
</evidence>
<feature type="transmembrane region" description="Helical" evidence="8">
    <location>
        <begin position="208"/>
        <end position="228"/>
    </location>
</feature>
<evidence type="ECO:0000256" key="3">
    <source>
        <dbReference type="ARBA" id="ARBA00022448"/>
    </source>
</evidence>
<feature type="transmembrane region" description="Helical" evidence="8">
    <location>
        <begin position="103"/>
        <end position="125"/>
    </location>
</feature>
<dbReference type="CDD" id="cd17324">
    <property type="entry name" value="MFS_NepI_like"/>
    <property type="match status" value="1"/>
</dbReference>
<dbReference type="PROSITE" id="PS50850">
    <property type="entry name" value="MFS"/>
    <property type="match status" value="1"/>
</dbReference>
<feature type="transmembrane region" description="Helical" evidence="8">
    <location>
        <begin position="45"/>
        <end position="66"/>
    </location>
</feature>
<evidence type="ECO:0000256" key="1">
    <source>
        <dbReference type="ARBA" id="ARBA00004651"/>
    </source>
</evidence>
<protein>
    <submittedName>
        <fullName evidence="10">Inner membrane transport protein YnfM</fullName>
    </submittedName>
</protein>
<organism evidence="10 11">
    <name type="scientific">Corynebacterium oculi</name>
    <dbReference type="NCBI Taxonomy" id="1544416"/>
    <lineage>
        <taxon>Bacteria</taxon>
        <taxon>Bacillati</taxon>
        <taxon>Actinomycetota</taxon>
        <taxon>Actinomycetes</taxon>
        <taxon>Mycobacteriales</taxon>
        <taxon>Corynebacteriaceae</taxon>
        <taxon>Corynebacterium</taxon>
    </lineage>
</organism>
<evidence type="ECO:0000256" key="8">
    <source>
        <dbReference type="SAM" id="Phobius"/>
    </source>
</evidence>
<reference evidence="10 11" key="1">
    <citation type="submission" date="2015-10" db="EMBL/GenBank/DDBJ databases">
        <title>Corynebacteirum lowii and Corynebacterium oculi species nova, derived from human clinical disease and and emended description of Corynebacterium mastiditis.</title>
        <authorList>
            <person name="Bernard K."/>
            <person name="Pacheco A.L."/>
            <person name="Mcdougall C."/>
            <person name="Burtx T."/>
            <person name="Weibe D."/>
            <person name="Tyler S."/>
            <person name="Olson A.B."/>
            <person name="Cnockaert M."/>
            <person name="Eguchi H."/>
            <person name="Kuwahara T."/>
            <person name="Nakayama-Imaohji H."/>
            <person name="Boudewijins M."/>
            <person name="Van Hoecke F."/>
            <person name="Bernier A.-M."/>
            <person name="Vandamme P."/>
        </authorList>
    </citation>
    <scope>NUCLEOTIDE SEQUENCE [LARGE SCALE GENOMIC DNA]</scope>
    <source>
        <strain evidence="10 11">NML 130210</strain>
    </source>
</reference>
<dbReference type="GO" id="GO:0005886">
    <property type="term" value="C:plasma membrane"/>
    <property type="evidence" value="ECO:0007669"/>
    <property type="project" value="UniProtKB-SubCell"/>
</dbReference>
<keyword evidence="5 8" id="KW-0812">Transmembrane</keyword>
<evidence type="ECO:0000259" key="9">
    <source>
        <dbReference type="PROSITE" id="PS50850"/>
    </source>
</evidence>
<accession>A0A0Q1DY39</accession>
<feature type="transmembrane region" description="Helical" evidence="8">
    <location>
        <begin position="282"/>
        <end position="299"/>
    </location>
</feature>
<feature type="transmembrane region" description="Helical" evidence="8">
    <location>
        <begin position="78"/>
        <end position="97"/>
    </location>
</feature>
<keyword evidence="4" id="KW-1003">Cell membrane</keyword>
<feature type="transmembrane region" description="Helical" evidence="8">
    <location>
        <begin position="165"/>
        <end position="187"/>
    </location>
</feature>
<evidence type="ECO:0000256" key="6">
    <source>
        <dbReference type="ARBA" id="ARBA00022989"/>
    </source>
</evidence>
<dbReference type="Gene3D" id="1.20.1250.20">
    <property type="entry name" value="MFS general substrate transporter like domains"/>
    <property type="match status" value="1"/>
</dbReference>
<dbReference type="InterPro" id="IPR011701">
    <property type="entry name" value="MFS"/>
</dbReference>
<keyword evidence="3" id="KW-0813">Transport</keyword>
<sequence>MSELRNSARLSTRVTLVLLGMSALLNMYSTQPILADVAQWAGTELRGATWTVSATTVGVVLTAPWAGMISDRWGRRRIILAALCCMALLSLGGLVAWNLASLLAIRAAQGMCCPFIFAVVVAYVGEEYAPPLAARLNSLYVAGTALGGFLGRMVAALIVETSGQWRLSFLGNALMIAGTWAVARACLPLERRFEARFHSAERGRGGAGIIFHNPRLLATVLLGATLLFQQVGSFTFASLTLARPPFSLPTGAVGLIFVIFLLPMLTTPLSGRLMQSRGELRVFALAQAVSVVGLAISLIPTVPAMVSGLAFSCVGVFAGQAAGTSMAGKLAPQARSAAVGLYLSGYYLGGALGASAPVGLYLAHGWEAVAILLMAVVSCGLVLGVGAWRGVKVVFSRH</sequence>
<gene>
    <name evidence="10" type="primary">ynfM</name>
    <name evidence="10" type="ORF">Cocul_00310</name>
</gene>
<keyword evidence="11" id="KW-1185">Reference proteome</keyword>
<dbReference type="Proteomes" id="UP000050517">
    <property type="component" value="Unassembled WGS sequence"/>
</dbReference>
<comment type="caution">
    <text evidence="10">The sequence shown here is derived from an EMBL/GenBank/DDBJ whole genome shotgun (WGS) entry which is preliminary data.</text>
</comment>